<evidence type="ECO:0000256" key="2">
    <source>
        <dbReference type="ARBA" id="ARBA00022771"/>
    </source>
</evidence>
<keyword evidence="1" id="KW-0479">Metal-binding</keyword>
<accession>A0A914WR92</accession>
<dbReference type="PROSITE" id="PS50089">
    <property type="entry name" value="ZF_RING_2"/>
    <property type="match status" value="1"/>
</dbReference>
<dbReference type="Proteomes" id="UP000887566">
    <property type="component" value="Unplaced"/>
</dbReference>
<keyword evidence="2 4" id="KW-0863">Zinc-finger</keyword>
<dbReference type="WBParaSite" id="PSAMB.scaffold461size50299.g6262.t2">
    <property type="protein sequence ID" value="PSAMB.scaffold461size50299.g6262.t2"/>
    <property type="gene ID" value="PSAMB.scaffold461size50299.g6262"/>
</dbReference>
<dbReference type="InterPro" id="IPR013083">
    <property type="entry name" value="Znf_RING/FYVE/PHD"/>
</dbReference>
<evidence type="ECO:0000256" key="1">
    <source>
        <dbReference type="ARBA" id="ARBA00022723"/>
    </source>
</evidence>
<dbReference type="PROSITE" id="PS50119">
    <property type="entry name" value="ZF_BBOX"/>
    <property type="match status" value="1"/>
</dbReference>
<keyword evidence="3" id="KW-0862">Zinc</keyword>
<organism evidence="8 9">
    <name type="scientific">Plectus sambesii</name>
    <dbReference type="NCBI Taxonomy" id="2011161"/>
    <lineage>
        <taxon>Eukaryota</taxon>
        <taxon>Metazoa</taxon>
        <taxon>Ecdysozoa</taxon>
        <taxon>Nematoda</taxon>
        <taxon>Chromadorea</taxon>
        <taxon>Plectida</taxon>
        <taxon>Plectina</taxon>
        <taxon>Plectoidea</taxon>
        <taxon>Plectidae</taxon>
        <taxon>Plectus</taxon>
    </lineage>
</organism>
<dbReference type="AlphaFoldDB" id="A0A914WR92"/>
<proteinExistence type="predicted"/>
<name>A0A914WR92_9BILA</name>
<feature type="region of interest" description="Disordered" evidence="5">
    <location>
        <begin position="1"/>
        <end position="22"/>
    </location>
</feature>
<dbReference type="InterPro" id="IPR017907">
    <property type="entry name" value="Znf_RING_CS"/>
</dbReference>
<keyword evidence="8" id="KW-1185">Reference proteome</keyword>
<evidence type="ECO:0000259" key="6">
    <source>
        <dbReference type="PROSITE" id="PS50089"/>
    </source>
</evidence>
<dbReference type="InterPro" id="IPR000315">
    <property type="entry name" value="Znf_B-box"/>
</dbReference>
<dbReference type="SMART" id="SM00184">
    <property type="entry name" value="RING"/>
    <property type="match status" value="1"/>
</dbReference>
<evidence type="ECO:0000256" key="4">
    <source>
        <dbReference type="PROSITE-ProRule" id="PRU00024"/>
    </source>
</evidence>
<dbReference type="GO" id="GO:0008270">
    <property type="term" value="F:zinc ion binding"/>
    <property type="evidence" value="ECO:0007669"/>
    <property type="project" value="UniProtKB-KW"/>
</dbReference>
<evidence type="ECO:0000313" key="9">
    <source>
        <dbReference type="WBParaSite" id="PSAMB.scaffold461size50299.g6262.t2"/>
    </source>
</evidence>
<feature type="domain" description="RING-type" evidence="6">
    <location>
        <begin position="34"/>
        <end position="77"/>
    </location>
</feature>
<reference evidence="9" key="1">
    <citation type="submission" date="2022-11" db="UniProtKB">
        <authorList>
            <consortium name="WormBaseParasite"/>
        </authorList>
    </citation>
    <scope>IDENTIFICATION</scope>
</reference>
<evidence type="ECO:0000256" key="3">
    <source>
        <dbReference type="ARBA" id="ARBA00022833"/>
    </source>
</evidence>
<dbReference type="CDD" id="cd19757">
    <property type="entry name" value="Bbox1"/>
    <property type="match status" value="1"/>
</dbReference>
<feature type="domain" description="B box-type" evidence="7">
    <location>
        <begin position="97"/>
        <end position="140"/>
    </location>
</feature>
<protein>
    <submittedName>
        <fullName evidence="9">RING-type domain-containing protein</fullName>
    </submittedName>
</protein>
<dbReference type="SUPFAM" id="SSF82171">
    <property type="entry name" value="DPP6 N-terminal domain-like"/>
    <property type="match status" value="1"/>
</dbReference>
<sequence length="605" mass="68030">MHATASAPPLSPGPQFREGRRGTLPHATPGVGECSICFEGVPCVKVLDCQHTLCLPCADKVASANPNKLSVTCPECRQPTDCSHGFKFLKTRYFGKIRCDICHEKKQAEDMWWCRDCVMGLCSKCSILEHAQKRHIISEWNKMEQVQFSLNYIDQWNKMEQVQFSLNYIDQVRFRRQQSSSNKPNLLIVKSYLSEVETALQQSLSTHPDIEELRSNLLSRYGTRFSSDASSSSPTTPPAALSGAPALVAKVMQLAGAHVHDTTVPKFDDQRYQLYFTLTPEQLAEFIRSKIEFLPLEDDRSATSEVKEDVNVETEERVINRTGGVSQIIDMDLNSTGQLIALHTSAEVQIYNVISGEKQGLPHSAKQNVRCVVFGSGSELLVVLQSTEKSYDWSLEVYDTHKTPLMGLYSAQFDVDPDDRIESIKLTSNGDGSTIFELRQCAKNVSEIWKAVPAKKKSKTKLKESLVYQRGTARYTALSVLENTKEKQTFIFVWDELSSCIYRLLVHNNRCELTTKVLHAAEPIPFCLDAGLRLWCYDPHLQRVIISLGTVANRVNVTFQPYRDYNKHAVKRISVVGDTVYALATTASTLVLISFRTVNNKPALK</sequence>
<dbReference type="InterPro" id="IPR001841">
    <property type="entry name" value="Znf_RING"/>
</dbReference>
<dbReference type="SUPFAM" id="SSF57850">
    <property type="entry name" value="RING/U-box"/>
    <property type="match status" value="1"/>
</dbReference>
<evidence type="ECO:0000256" key="5">
    <source>
        <dbReference type="SAM" id="MobiDB-lite"/>
    </source>
</evidence>
<evidence type="ECO:0000259" key="7">
    <source>
        <dbReference type="PROSITE" id="PS50119"/>
    </source>
</evidence>
<dbReference type="Gene3D" id="3.30.40.10">
    <property type="entry name" value="Zinc/RING finger domain, C3HC4 (zinc finger)"/>
    <property type="match status" value="1"/>
</dbReference>
<evidence type="ECO:0000313" key="8">
    <source>
        <dbReference type="Proteomes" id="UP000887566"/>
    </source>
</evidence>
<dbReference type="PROSITE" id="PS00518">
    <property type="entry name" value="ZF_RING_1"/>
    <property type="match status" value="1"/>
</dbReference>